<protein>
    <submittedName>
        <fullName evidence="9">Intracellular growth attenuator protein IgaA</fullName>
    </submittedName>
</protein>
<keyword evidence="6 8" id="KW-1133">Transmembrane helix</keyword>
<proteinExistence type="inferred from homology"/>
<dbReference type="EMBL" id="FPJE01000001">
    <property type="protein sequence ID" value="SFW12811.1"/>
    <property type="molecule type" value="Genomic_DNA"/>
</dbReference>
<evidence type="ECO:0000256" key="6">
    <source>
        <dbReference type="ARBA" id="ARBA00022989"/>
    </source>
</evidence>
<evidence type="ECO:0000256" key="1">
    <source>
        <dbReference type="ARBA" id="ARBA00004429"/>
    </source>
</evidence>
<evidence type="ECO:0000256" key="8">
    <source>
        <dbReference type="SAM" id="Phobius"/>
    </source>
</evidence>
<dbReference type="Pfam" id="PF07095">
    <property type="entry name" value="IgaA"/>
    <property type="match status" value="1"/>
</dbReference>
<organism evidence="9 10">
    <name type="scientific">Sinomicrobium oceani</name>
    <dbReference type="NCBI Taxonomy" id="1150368"/>
    <lineage>
        <taxon>Bacteria</taxon>
        <taxon>Pseudomonadati</taxon>
        <taxon>Bacteroidota</taxon>
        <taxon>Flavobacteriia</taxon>
        <taxon>Flavobacteriales</taxon>
        <taxon>Flavobacteriaceae</taxon>
        <taxon>Sinomicrobium</taxon>
    </lineage>
</organism>
<keyword evidence="3" id="KW-1003">Cell membrane</keyword>
<evidence type="ECO:0000313" key="10">
    <source>
        <dbReference type="Proteomes" id="UP000182248"/>
    </source>
</evidence>
<name>A0A1K1LPN2_9FLAO</name>
<dbReference type="AlphaFoldDB" id="A0A1K1LPN2"/>
<comment type="subcellular location">
    <subcellularLocation>
        <location evidence="1">Cell inner membrane</location>
        <topology evidence="1">Multi-pass membrane protein</topology>
    </subcellularLocation>
</comment>
<keyword evidence="10" id="KW-1185">Reference proteome</keyword>
<evidence type="ECO:0000256" key="2">
    <source>
        <dbReference type="ARBA" id="ARBA00009494"/>
    </source>
</evidence>
<evidence type="ECO:0000256" key="5">
    <source>
        <dbReference type="ARBA" id="ARBA00022692"/>
    </source>
</evidence>
<reference evidence="9 10" key="1">
    <citation type="submission" date="2016-11" db="EMBL/GenBank/DDBJ databases">
        <authorList>
            <person name="Jaros S."/>
            <person name="Januszkiewicz K."/>
            <person name="Wedrychowicz H."/>
        </authorList>
    </citation>
    <scope>NUCLEOTIDE SEQUENCE [LARGE SCALE GENOMIC DNA]</scope>
    <source>
        <strain evidence="9 10">CGMCC 1.12145</strain>
    </source>
</reference>
<keyword evidence="4" id="KW-0997">Cell inner membrane</keyword>
<feature type="transmembrane region" description="Helical" evidence="8">
    <location>
        <begin position="188"/>
        <end position="208"/>
    </location>
</feature>
<evidence type="ECO:0000256" key="4">
    <source>
        <dbReference type="ARBA" id="ARBA00022519"/>
    </source>
</evidence>
<feature type="transmembrane region" description="Helical" evidence="8">
    <location>
        <begin position="375"/>
        <end position="401"/>
    </location>
</feature>
<dbReference type="Proteomes" id="UP000182248">
    <property type="component" value="Unassembled WGS sequence"/>
</dbReference>
<dbReference type="RefSeq" id="WP_072315388.1">
    <property type="nucleotide sequence ID" value="NZ_FPJE01000001.1"/>
</dbReference>
<dbReference type="InterPro" id="IPR010771">
    <property type="entry name" value="IgaA"/>
</dbReference>
<evidence type="ECO:0000313" key="9">
    <source>
        <dbReference type="EMBL" id="SFW12811.1"/>
    </source>
</evidence>
<evidence type="ECO:0000256" key="7">
    <source>
        <dbReference type="ARBA" id="ARBA00023136"/>
    </source>
</evidence>
<feature type="transmembrane region" description="Helical" evidence="8">
    <location>
        <begin position="6"/>
        <end position="25"/>
    </location>
</feature>
<dbReference type="GO" id="GO:0005886">
    <property type="term" value="C:plasma membrane"/>
    <property type="evidence" value="ECO:0007669"/>
    <property type="project" value="UniProtKB-SubCell"/>
</dbReference>
<keyword evidence="5 8" id="KW-0812">Transmembrane</keyword>
<dbReference type="STRING" id="1150368.SAMN02927921_00150"/>
<evidence type="ECO:0000256" key="3">
    <source>
        <dbReference type="ARBA" id="ARBA00022475"/>
    </source>
</evidence>
<feature type="transmembrane region" description="Helical" evidence="8">
    <location>
        <begin position="214"/>
        <end position="231"/>
    </location>
</feature>
<gene>
    <name evidence="9" type="ORF">SAMN02927921_00150</name>
</gene>
<accession>A0A1K1LPN2</accession>
<comment type="similarity">
    <text evidence="2">Belongs to the IgaA family.</text>
</comment>
<sequence length="423" mass="47710">MNVLYYVLLFGVLTYSLVSAIIYFSRRFKDRSSSREAEKEMVLYRKLTPEECELLDRLQQQKGPRKKFYKRTGDDVYIIKGLFARHGIATRYNTEWHNMVGGLEVTLEDEGINYVQEINTAEVVKTEKNPLVLSLNGRYSLSHSIYTKEQMEKGETGKLPGGNEEGTEVRLISNRDQTPMEIEGQEKAGAGMGGALLLSVAFFMLGLSAVLGQYAHWGVISGGVLLLYCLWRIWRAPKWPSPVPVRVLHGVPTFLAHFSNASSQIEGMVVRMGSLELKYNRDWLPFMLAYSKNPVNAEVTKDGWLMRFGPHLSLGEEEKKFPSDQWFRHVAAAIVGAATIVLTLVFSSGISESIQQSKWWIQGASADSFAQAWEYMASSFLVISGVLLLLVHIPLALNGYAKDKERKKKIKKYYSGIIYPEGL</sequence>
<dbReference type="OrthoDB" id="1407542at2"/>
<feature type="transmembrane region" description="Helical" evidence="8">
    <location>
        <begin position="330"/>
        <end position="350"/>
    </location>
</feature>
<keyword evidence="7 8" id="KW-0472">Membrane</keyword>